<keyword evidence="10" id="KW-1185">Reference proteome</keyword>
<keyword evidence="3 6" id="KW-0812">Transmembrane</keyword>
<dbReference type="InterPro" id="IPR003856">
    <property type="entry name" value="LPS_length_determ_N"/>
</dbReference>
<feature type="domain" description="Tyrosine-protein kinase G-rich" evidence="8">
    <location>
        <begin position="199"/>
        <end position="265"/>
    </location>
</feature>
<protein>
    <recommendedName>
        <fullName evidence="11">Polysaccharide chain length determinant N-terminal domain-containing protein</fullName>
    </recommendedName>
</protein>
<comment type="subcellular location">
    <subcellularLocation>
        <location evidence="1">Cell membrane</location>
        <topology evidence="1">Multi-pass membrane protein</topology>
    </subcellularLocation>
</comment>
<feature type="transmembrane region" description="Helical" evidence="6">
    <location>
        <begin position="243"/>
        <end position="262"/>
    </location>
</feature>
<feature type="transmembrane region" description="Helical" evidence="6">
    <location>
        <begin position="27"/>
        <end position="46"/>
    </location>
</feature>
<evidence type="ECO:0000256" key="2">
    <source>
        <dbReference type="ARBA" id="ARBA00022475"/>
    </source>
</evidence>
<dbReference type="PANTHER" id="PTHR32309:SF13">
    <property type="entry name" value="FERRIC ENTEROBACTIN TRANSPORT PROTEIN FEPE"/>
    <property type="match status" value="1"/>
</dbReference>
<dbReference type="Pfam" id="PF13807">
    <property type="entry name" value="GNVR"/>
    <property type="match status" value="1"/>
</dbReference>
<feature type="domain" description="Polysaccharide chain length determinant N-terminal" evidence="7">
    <location>
        <begin position="7"/>
        <end position="66"/>
    </location>
</feature>
<dbReference type="RefSeq" id="WP_155173340.1">
    <property type="nucleotide sequence ID" value="NZ_BAAAFL010000012.1"/>
</dbReference>
<evidence type="ECO:0000256" key="6">
    <source>
        <dbReference type="SAM" id="Phobius"/>
    </source>
</evidence>
<organism evidence="9 10">
    <name type="scientific">Fulvivirga kasyanovii</name>
    <dbReference type="NCBI Taxonomy" id="396812"/>
    <lineage>
        <taxon>Bacteria</taxon>
        <taxon>Pseudomonadati</taxon>
        <taxon>Bacteroidota</taxon>
        <taxon>Cytophagia</taxon>
        <taxon>Cytophagales</taxon>
        <taxon>Fulvivirgaceae</taxon>
        <taxon>Fulvivirga</taxon>
    </lineage>
</organism>
<sequence>MSEKETDEIDLTELLVKLKNVLLRNKITIILLTVVGFLLGLLYYNLKPAVYQSEVVVRATILNKSLLEVINENLTQLLKENNYKVLSNKLNLPPEVVGYISKIEIEPTDEEADKKLEYAFYVIRVESFSNSHWTELEKGMLYYLSNNDFVKKRIDLKAKQYKSFINKLDMEINQIDSLKKGLYDSNNLGKDNVIMMNPGEVYTALLALVKEKQKLEEELEFNSAVEIVEDFDAYKRPVSPRPVFSVAIGGLIGFLIGLFIAFGRELNSYLKQYERTHS</sequence>
<evidence type="ECO:0000313" key="10">
    <source>
        <dbReference type="Proteomes" id="UP000798808"/>
    </source>
</evidence>
<gene>
    <name evidence="9" type="ORF">E1163_15330</name>
</gene>
<proteinExistence type="predicted"/>
<keyword evidence="4 6" id="KW-1133">Transmembrane helix</keyword>
<dbReference type="InterPro" id="IPR032807">
    <property type="entry name" value="GNVR"/>
</dbReference>
<name>A0ABW9RSP8_9BACT</name>
<evidence type="ECO:0000256" key="4">
    <source>
        <dbReference type="ARBA" id="ARBA00022989"/>
    </source>
</evidence>
<dbReference type="Proteomes" id="UP000798808">
    <property type="component" value="Unassembled WGS sequence"/>
</dbReference>
<dbReference type="PANTHER" id="PTHR32309">
    <property type="entry name" value="TYROSINE-PROTEIN KINASE"/>
    <property type="match status" value="1"/>
</dbReference>
<evidence type="ECO:0000259" key="8">
    <source>
        <dbReference type="Pfam" id="PF13807"/>
    </source>
</evidence>
<evidence type="ECO:0008006" key="11">
    <source>
        <dbReference type="Google" id="ProtNLM"/>
    </source>
</evidence>
<keyword evidence="5 6" id="KW-0472">Membrane</keyword>
<reference evidence="9 10" key="1">
    <citation type="submission" date="2019-02" db="EMBL/GenBank/DDBJ databases">
        <authorList>
            <person name="Goldberg S.R."/>
            <person name="Haltli B.A."/>
            <person name="Correa H."/>
            <person name="Russell K.G."/>
        </authorList>
    </citation>
    <scope>NUCLEOTIDE SEQUENCE [LARGE SCALE GENOMIC DNA]</scope>
    <source>
        <strain evidence="9 10">JCM 16186</strain>
    </source>
</reference>
<dbReference type="EMBL" id="SMLW01000575">
    <property type="protein sequence ID" value="MTI26329.1"/>
    <property type="molecule type" value="Genomic_DNA"/>
</dbReference>
<dbReference type="InterPro" id="IPR050445">
    <property type="entry name" value="Bact_polysacc_biosynth/exp"/>
</dbReference>
<evidence type="ECO:0000256" key="1">
    <source>
        <dbReference type="ARBA" id="ARBA00004651"/>
    </source>
</evidence>
<evidence type="ECO:0000259" key="7">
    <source>
        <dbReference type="Pfam" id="PF02706"/>
    </source>
</evidence>
<evidence type="ECO:0000256" key="3">
    <source>
        <dbReference type="ARBA" id="ARBA00022692"/>
    </source>
</evidence>
<dbReference type="Pfam" id="PF02706">
    <property type="entry name" value="Wzz"/>
    <property type="match status" value="1"/>
</dbReference>
<comment type="caution">
    <text evidence="9">The sequence shown here is derived from an EMBL/GenBank/DDBJ whole genome shotgun (WGS) entry which is preliminary data.</text>
</comment>
<evidence type="ECO:0000256" key="5">
    <source>
        <dbReference type="ARBA" id="ARBA00023136"/>
    </source>
</evidence>
<accession>A0ABW9RSP8</accession>
<keyword evidence="2" id="KW-1003">Cell membrane</keyword>
<evidence type="ECO:0000313" key="9">
    <source>
        <dbReference type="EMBL" id="MTI26329.1"/>
    </source>
</evidence>